<comment type="caution">
    <text evidence="1">The sequence shown here is derived from an EMBL/GenBank/DDBJ whole genome shotgun (WGS) entry which is preliminary data.</text>
</comment>
<dbReference type="AlphaFoldDB" id="A0AAW7JL75"/>
<gene>
    <name evidence="1" type="ORF">QVN84_05955</name>
</gene>
<protein>
    <recommendedName>
        <fullName evidence="3">Lipoprotein</fullName>
    </recommendedName>
</protein>
<evidence type="ECO:0000313" key="2">
    <source>
        <dbReference type="Proteomes" id="UP001168478"/>
    </source>
</evidence>
<accession>A0AAW7JL75</accession>
<organism evidence="1 2">
    <name type="scientific">Leyella lascolaii</name>
    <dbReference type="NCBI Taxonomy" id="1776379"/>
    <lineage>
        <taxon>Bacteria</taxon>
        <taxon>Pseudomonadati</taxon>
        <taxon>Bacteroidota</taxon>
        <taxon>Bacteroidia</taxon>
        <taxon>Bacteroidales</taxon>
        <taxon>Prevotellaceae</taxon>
        <taxon>Leyella</taxon>
    </lineage>
</organism>
<reference evidence="1" key="2">
    <citation type="submission" date="2023-08" db="EMBL/GenBank/DDBJ databases">
        <title>Identification and characterization of horizontal gene transfer across gut microbiota members of farm animals based on homology search.</title>
        <authorList>
            <person name="Schwarzerova J."/>
            <person name="Nykrynova M."/>
            <person name="Jureckova K."/>
            <person name="Cejkova D."/>
            <person name="Rychlik I."/>
        </authorList>
    </citation>
    <scope>NUCLEOTIDE SEQUENCE</scope>
    <source>
        <strain evidence="1">ET15</strain>
    </source>
</reference>
<reference evidence="1" key="1">
    <citation type="submission" date="2023-06" db="EMBL/GenBank/DDBJ databases">
        <authorList>
            <person name="Zeman M."/>
            <person name="Kubasova T."/>
            <person name="Jahodarova E."/>
            <person name="Nykrynova M."/>
            <person name="Rychlik I."/>
        </authorList>
    </citation>
    <scope>NUCLEOTIDE SEQUENCE</scope>
    <source>
        <strain evidence="1">ET15</strain>
    </source>
</reference>
<dbReference type="EMBL" id="JAUEIF010000004">
    <property type="protein sequence ID" value="MDN0025063.1"/>
    <property type="molecule type" value="Genomic_DNA"/>
</dbReference>
<name>A0AAW7JL75_9BACT</name>
<dbReference type="Proteomes" id="UP001168478">
    <property type="component" value="Unassembled WGS sequence"/>
</dbReference>
<evidence type="ECO:0008006" key="3">
    <source>
        <dbReference type="Google" id="ProtNLM"/>
    </source>
</evidence>
<proteinExistence type="predicted"/>
<evidence type="ECO:0000313" key="1">
    <source>
        <dbReference type="EMBL" id="MDN0025063.1"/>
    </source>
</evidence>
<sequence length="197" mass="22052">MQKRHMGIMRYILPLVAAMVMVSCVGDDRTVNIDEPIIDNGGLKGIYLGVWSIEGQPDIPSELTVYDTGFSFKTLPVEAVLRAVLPGHDIGRATGVGYMVPYDETGYSAQAMYYSVHPEQWVTGADIDGKPRTVIMHFVSRDDDYAFKSVATYSMLSGVYKIVLHMRGIEIYDSQDDESPQTVDRDMKLTFVTLRKI</sequence>
<dbReference type="PROSITE" id="PS51257">
    <property type="entry name" value="PROKAR_LIPOPROTEIN"/>
    <property type="match status" value="1"/>
</dbReference>